<keyword evidence="2" id="KW-1185">Reference proteome</keyword>
<organism evidence="1 2">
    <name type="scientific">Marinococcus halophilus</name>
    <dbReference type="NCBI Taxonomy" id="1371"/>
    <lineage>
        <taxon>Bacteria</taxon>
        <taxon>Bacillati</taxon>
        <taxon>Bacillota</taxon>
        <taxon>Bacilli</taxon>
        <taxon>Bacillales</taxon>
        <taxon>Bacillaceae</taxon>
        <taxon>Marinococcus</taxon>
    </lineage>
</organism>
<name>A0A510Y5R6_MARHA</name>
<sequence>MLQEENLKVQLIALDIGLPDMAEAVKERILGEDGANGDFFYINMN</sequence>
<proteinExistence type="predicted"/>
<dbReference type="AlphaFoldDB" id="A0A510Y5R6"/>
<dbReference type="RefSeq" id="WP_379919686.1">
    <property type="nucleotide sequence ID" value="NZ_JBHRWB010000001.1"/>
</dbReference>
<dbReference type="Proteomes" id="UP000321051">
    <property type="component" value="Unassembled WGS sequence"/>
</dbReference>
<evidence type="ECO:0000313" key="1">
    <source>
        <dbReference type="EMBL" id="GEK58710.1"/>
    </source>
</evidence>
<accession>A0A510Y5R6</accession>
<reference evidence="1 2" key="1">
    <citation type="submission" date="2019-07" db="EMBL/GenBank/DDBJ databases">
        <title>Whole genome shotgun sequence of Marinococcus halophilus NBRC 102359.</title>
        <authorList>
            <person name="Hosoyama A."/>
            <person name="Uohara A."/>
            <person name="Ohji S."/>
            <person name="Ichikawa N."/>
        </authorList>
    </citation>
    <scope>NUCLEOTIDE SEQUENCE [LARGE SCALE GENOMIC DNA]</scope>
    <source>
        <strain evidence="1 2">NBRC 102359</strain>
    </source>
</reference>
<evidence type="ECO:0000313" key="2">
    <source>
        <dbReference type="Proteomes" id="UP000321051"/>
    </source>
</evidence>
<protein>
    <submittedName>
        <fullName evidence="1">Uncharacterized protein</fullName>
    </submittedName>
</protein>
<gene>
    <name evidence="1" type="ORF">MHA01_16150</name>
</gene>
<comment type="caution">
    <text evidence="1">The sequence shown here is derived from an EMBL/GenBank/DDBJ whole genome shotgun (WGS) entry which is preliminary data.</text>
</comment>
<dbReference type="EMBL" id="BJUN01000007">
    <property type="protein sequence ID" value="GEK58710.1"/>
    <property type="molecule type" value="Genomic_DNA"/>
</dbReference>